<protein>
    <submittedName>
        <fullName evidence="1">Leucine-rich repeat protein</fullName>
    </submittedName>
</protein>
<evidence type="ECO:0000313" key="1">
    <source>
        <dbReference type="EMBL" id="GAF27364.1"/>
    </source>
</evidence>
<organism evidence="1">
    <name type="scientific">Moorella thermoacetica Y72</name>
    <dbReference type="NCBI Taxonomy" id="1325331"/>
    <lineage>
        <taxon>Bacteria</taxon>
        <taxon>Bacillati</taxon>
        <taxon>Bacillota</taxon>
        <taxon>Clostridia</taxon>
        <taxon>Neomoorellales</taxon>
        <taxon>Neomoorellaceae</taxon>
        <taxon>Neomoorella</taxon>
    </lineage>
</organism>
<name>A0A0S6UGP8_NEOTH</name>
<accession>A0A0S6UGP8</accession>
<gene>
    <name evidence="1" type="ORF">MTY_2705</name>
</gene>
<dbReference type="AlphaFoldDB" id="A0A0S6UGP8"/>
<dbReference type="Proteomes" id="UP000063718">
    <property type="component" value="Unassembled WGS sequence"/>
</dbReference>
<sequence length="48" mass="4981">MTVAILAACPHDNALAGGSMSRSARIALYPAGFENGDKDTGKRGVIYL</sequence>
<proteinExistence type="predicted"/>
<reference evidence="1" key="1">
    <citation type="journal article" date="2014" name="Gene">
        <title>Genome-guided analysis of transformation efficiency and carbon dioxide assimilation by Moorella thermoacetica Y72.</title>
        <authorList>
            <person name="Tsukahara K."/>
            <person name="Kita A."/>
            <person name="Nakashimada Y."/>
            <person name="Hoshino T."/>
            <person name="Murakami K."/>
        </authorList>
    </citation>
    <scope>NUCLEOTIDE SEQUENCE [LARGE SCALE GENOMIC DNA]</scope>
    <source>
        <strain evidence="1">Y72</strain>
    </source>
</reference>
<dbReference type="EMBL" id="DF238840">
    <property type="protein sequence ID" value="GAF27364.1"/>
    <property type="molecule type" value="Genomic_DNA"/>
</dbReference>